<name>A0A9X3TVF4_9BACL</name>
<dbReference type="PANTHER" id="PTHR45138">
    <property type="entry name" value="REGULATORY COMPONENTS OF SENSORY TRANSDUCTION SYSTEM"/>
    <property type="match status" value="1"/>
</dbReference>
<gene>
    <name evidence="2" type="ORF">O3V59_20560</name>
</gene>
<evidence type="ECO:0000313" key="3">
    <source>
        <dbReference type="Proteomes" id="UP001151071"/>
    </source>
</evidence>
<dbReference type="InterPro" id="IPR050469">
    <property type="entry name" value="Diguanylate_Cyclase"/>
</dbReference>
<dbReference type="AlphaFoldDB" id="A0A9X3TVF4"/>
<dbReference type="GO" id="GO:1902201">
    <property type="term" value="P:negative regulation of bacterial-type flagellum-dependent cell motility"/>
    <property type="evidence" value="ECO:0007669"/>
    <property type="project" value="TreeGrafter"/>
</dbReference>
<protein>
    <submittedName>
        <fullName evidence="2">Sensor domain-containing diguanylate cyclase</fullName>
    </submittedName>
</protein>
<dbReference type="NCBIfam" id="TIGR00254">
    <property type="entry name" value="GGDEF"/>
    <property type="match status" value="1"/>
</dbReference>
<dbReference type="Pfam" id="PF00990">
    <property type="entry name" value="GGDEF"/>
    <property type="match status" value="1"/>
</dbReference>
<dbReference type="PANTHER" id="PTHR45138:SF9">
    <property type="entry name" value="DIGUANYLATE CYCLASE DGCM-RELATED"/>
    <property type="match status" value="1"/>
</dbReference>
<dbReference type="Gene3D" id="3.30.70.270">
    <property type="match status" value="1"/>
</dbReference>
<dbReference type="SMART" id="SM00065">
    <property type="entry name" value="GAF"/>
    <property type="match status" value="1"/>
</dbReference>
<evidence type="ECO:0000259" key="1">
    <source>
        <dbReference type="PROSITE" id="PS50887"/>
    </source>
</evidence>
<proteinExistence type="predicted"/>
<dbReference type="GO" id="GO:0043709">
    <property type="term" value="P:cell adhesion involved in single-species biofilm formation"/>
    <property type="evidence" value="ECO:0007669"/>
    <property type="project" value="TreeGrafter"/>
</dbReference>
<sequence length="403" mass="45773">MREETSTREEYTQHLLKRYSQWLHRIEQVDRGEVDALSRELAGVLPERERIGHKQLLEEIVKLNEKVTHLLWLSEHLKILHDLSHIFAKTFEEEEILWKAFELVSRVMPTDAFFIAFYDEGDSEIRIPISIDNGVNYGPITLPYGKGLISKVLATRQTVHLQTSGDETEGASVRWGNPDSDTNACIFVPLMLDNQIKGVISAQSYREFAYKKEHEELLAIIGFQVASAIETARLYDRMYQMSFRDELSGILNYRAFHRDLEQILQSEPPSVALVMLDSDHLKAVNDQYGHHLGDALIRRIAEALKQSASPGDSVYRYAGDEFMLLSPRATLDEAMAKVRAIREYLRLHPLVYEGRVIPVTVSVGIACYPEHAATADGLKRAADEALYRSKHNGKNCATVYGTA</sequence>
<keyword evidence="3" id="KW-1185">Reference proteome</keyword>
<dbReference type="InterPro" id="IPR029787">
    <property type="entry name" value="Nucleotide_cyclase"/>
</dbReference>
<dbReference type="SMART" id="SM00267">
    <property type="entry name" value="GGDEF"/>
    <property type="match status" value="1"/>
</dbReference>
<dbReference type="EMBL" id="JAPYYP010000041">
    <property type="protein sequence ID" value="MDA5110738.1"/>
    <property type="molecule type" value="Genomic_DNA"/>
</dbReference>
<dbReference type="InterPro" id="IPR043128">
    <property type="entry name" value="Rev_trsase/Diguanyl_cyclase"/>
</dbReference>
<dbReference type="CDD" id="cd01949">
    <property type="entry name" value="GGDEF"/>
    <property type="match status" value="1"/>
</dbReference>
<dbReference type="SUPFAM" id="SSF55073">
    <property type="entry name" value="Nucleotide cyclase"/>
    <property type="match status" value="1"/>
</dbReference>
<dbReference type="InterPro" id="IPR000160">
    <property type="entry name" value="GGDEF_dom"/>
</dbReference>
<dbReference type="InterPro" id="IPR029016">
    <property type="entry name" value="GAF-like_dom_sf"/>
</dbReference>
<dbReference type="Pfam" id="PF13185">
    <property type="entry name" value="GAF_2"/>
    <property type="match status" value="1"/>
</dbReference>
<dbReference type="Proteomes" id="UP001151071">
    <property type="component" value="Unassembled WGS sequence"/>
</dbReference>
<dbReference type="SUPFAM" id="SSF55781">
    <property type="entry name" value="GAF domain-like"/>
    <property type="match status" value="1"/>
</dbReference>
<dbReference type="GO" id="GO:0052621">
    <property type="term" value="F:diguanylate cyclase activity"/>
    <property type="evidence" value="ECO:0007669"/>
    <property type="project" value="TreeGrafter"/>
</dbReference>
<dbReference type="RefSeq" id="WP_029097769.1">
    <property type="nucleotide sequence ID" value="NZ_JAPYYP010000041.1"/>
</dbReference>
<dbReference type="Gene3D" id="3.30.450.40">
    <property type="match status" value="1"/>
</dbReference>
<comment type="caution">
    <text evidence="2">The sequence shown here is derived from an EMBL/GenBank/DDBJ whole genome shotgun (WGS) entry which is preliminary data.</text>
</comment>
<evidence type="ECO:0000313" key="2">
    <source>
        <dbReference type="EMBL" id="MDA5110738.1"/>
    </source>
</evidence>
<organism evidence="2 3">
    <name type="scientific">Brevibacillus thermoruber</name>
    <dbReference type="NCBI Taxonomy" id="33942"/>
    <lineage>
        <taxon>Bacteria</taxon>
        <taxon>Bacillati</taxon>
        <taxon>Bacillota</taxon>
        <taxon>Bacilli</taxon>
        <taxon>Bacillales</taxon>
        <taxon>Paenibacillaceae</taxon>
        <taxon>Brevibacillus</taxon>
    </lineage>
</organism>
<dbReference type="InterPro" id="IPR003018">
    <property type="entry name" value="GAF"/>
</dbReference>
<dbReference type="PROSITE" id="PS50887">
    <property type="entry name" value="GGDEF"/>
    <property type="match status" value="1"/>
</dbReference>
<reference evidence="2" key="1">
    <citation type="submission" date="2022-12" db="EMBL/GenBank/DDBJ databases">
        <title>Draft genome sequence of the thermophilic strain Brevibacillus thermoruber HT42, isolated from Los Humeros, Puebla, Mexico, with biotechnological potential.</title>
        <authorList>
            <person name="Lara Sanchez J."/>
            <person name="Solis Palacios R."/>
            <person name="Bustos Baena A.S."/>
            <person name="Ruz Baez A.E."/>
            <person name="Espinosa Luna G."/>
            <person name="Oliart Ros R.M."/>
        </authorList>
    </citation>
    <scope>NUCLEOTIDE SEQUENCE</scope>
    <source>
        <strain evidence="2">HT42</strain>
    </source>
</reference>
<feature type="domain" description="GGDEF" evidence="1">
    <location>
        <begin position="269"/>
        <end position="402"/>
    </location>
</feature>
<dbReference type="GO" id="GO:0005886">
    <property type="term" value="C:plasma membrane"/>
    <property type="evidence" value="ECO:0007669"/>
    <property type="project" value="TreeGrafter"/>
</dbReference>
<accession>A0A9X3TVF4</accession>